<gene>
    <name evidence="6" type="ORF">T459_20045</name>
</gene>
<name>A0A2G2Z3H0_CAPAN</name>
<dbReference type="STRING" id="4072.A0A2G2Z3H0"/>
<dbReference type="Gramene" id="PHT76523">
    <property type="protein sequence ID" value="PHT76523"/>
    <property type="gene ID" value="T459_20045"/>
</dbReference>
<keyword evidence="7" id="KW-1185">Reference proteome</keyword>
<dbReference type="GO" id="GO:0043531">
    <property type="term" value="F:ADP binding"/>
    <property type="evidence" value="ECO:0007669"/>
    <property type="project" value="InterPro"/>
</dbReference>
<dbReference type="Proteomes" id="UP000222542">
    <property type="component" value="Unassembled WGS sequence"/>
</dbReference>
<evidence type="ECO:0000256" key="2">
    <source>
        <dbReference type="ARBA" id="ARBA00022821"/>
    </source>
</evidence>
<dbReference type="InterPro" id="IPR002182">
    <property type="entry name" value="NB-ARC"/>
</dbReference>
<evidence type="ECO:0000313" key="7">
    <source>
        <dbReference type="Proteomes" id="UP000222542"/>
    </source>
</evidence>
<dbReference type="Pfam" id="PF00931">
    <property type="entry name" value="NB-ARC"/>
    <property type="match status" value="1"/>
</dbReference>
<dbReference type="GO" id="GO:0006952">
    <property type="term" value="P:defense response"/>
    <property type="evidence" value="ECO:0007669"/>
    <property type="project" value="UniProtKB-KW"/>
</dbReference>
<dbReference type="PANTHER" id="PTHR36766:SF30">
    <property type="entry name" value="TIR-NBS TYPE DISEASE RESISTANCE PROTEIN-RELATED"/>
    <property type="match status" value="1"/>
</dbReference>
<evidence type="ECO:0000259" key="5">
    <source>
        <dbReference type="Pfam" id="PF23559"/>
    </source>
</evidence>
<dbReference type="SUPFAM" id="SSF52058">
    <property type="entry name" value="L domain-like"/>
    <property type="match status" value="1"/>
</dbReference>
<keyword evidence="1" id="KW-0547">Nucleotide-binding</keyword>
<protein>
    <submittedName>
        <fullName evidence="6">Uncharacterized protein</fullName>
    </submittedName>
</protein>
<reference evidence="6 7" key="2">
    <citation type="journal article" date="2017" name="Genome Biol.">
        <title>New reference genome sequences of hot pepper reveal the massive evolution of plant disease-resistance genes by retroduplication.</title>
        <authorList>
            <person name="Kim S."/>
            <person name="Park J."/>
            <person name="Yeom S.I."/>
            <person name="Kim Y.M."/>
            <person name="Seo E."/>
            <person name="Kim K.T."/>
            <person name="Kim M.S."/>
            <person name="Lee J.M."/>
            <person name="Cheong K."/>
            <person name="Shin H.S."/>
            <person name="Kim S.B."/>
            <person name="Han K."/>
            <person name="Lee J."/>
            <person name="Park M."/>
            <person name="Lee H.A."/>
            <person name="Lee H.Y."/>
            <person name="Lee Y."/>
            <person name="Oh S."/>
            <person name="Lee J.H."/>
            <person name="Choi E."/>
            <person name="Choi E."/>
            <person name="Lee S.E."/>
            <person name="Jeon J."/>
            <person name="Kim H."/>
            <person name="Choi G."/>
            <person name="Song H."/>
            <person name="Lee J."/>
            <person name="Lee S.C."/>
            <person name="Kwon J.K."/>
            <person name="Lee H.Y."/>
            <person name="Koo N."/>
            <person name="Hong Y."/>
            <person name="Kim R.W."/>
            <person name="Kang W.H."/>
            <person name="Huh J.H."/>
            <person name="Kang B.C."/>
            <person name="Yang T.J."/>
            <person name="Lee Y.H."/>
            <person name="Bennetzen J.L."/>
            <person name="Choi D."/>
        </authorList>
    </citation>
    <scope>NUCLEOTIDE SEQUENCE [LARGE SCALE GENOMIC DNA]</scope>
    <source>
        <strain evidence="7">cv. CM334</strain>
    </source>
</reference>
<dbReference type="Pfam" id="PF14223">
    <property type="entry name" value="Retrotran_gag_2"/>
    <property type="match status" value="1"/>
</dbReference>
<dbReference type="Pfam" id="PF23559">
    <property type="entry name" value="WHD_DRP"/>
    <property type="match status" value="1"/>
</dbReference>
<dbReference type="InterPro" id="IPR032675">
    <property type="entry name" value="LRR_dom_sf"/>
</dbReference>
<evidence type="ECO:0000256" key="1">
    <source>
        <dbReference type="ARBA" id="ARBA00022741"/>
    </source>
</evidence>
<feature type="domain" description="Disease resistance protein winged helix" evidence="5">
    <location>
        <begin position="284"/>
        <end position="351"/>
    </location>
</feature>
<dbReference type="SUPFAM" id="SSF52540">
    <property type="entry name" value="P-loop containing nucleoside triphosphate hydrolases"/>
    <property type="match status" value="1"/>
</dbReference>
<dbReference type="EMBL" id="AYRZ02000007">
    <property type="protein sequence ID" value="PHT76523.1"/>
    <property type="molecule type" value="Genomic_DNA"/>
</dbReference>
<evidence type="ECO:0000256" key="3">
    <source>
        <dbReference type="ARBA" id="ARBA00022840"/>
    </source>
</evidence>
<accession>A0A2G2Z3H0</accession>
<evidence type="ECO:0000259" key="4">
    <source>
        <dbReference type="Pfam" id="PF00931"/>
    </source>
</evidence>
<dbReference type="AlphaFoldDB" id="A0A2G2Z3H0"/>
<dbReference type="Gene3D" id="3.80.10.10">
    <property type="entry name" value="Ribonuclease Inhibitor"/>
    <property type="match status" value="1"/>
</dbReference>
<dbReference type="PRINTS" id="PR00364">
    <property type="entry name" value="DISEASERSIST"/>
</dbReference>
<keyword evidence="3" id="KW-0067">ATP-binding</keyword>
<comment type="caution">
    <text evidence="6">The sequence shown here is derived from an EMBL/GenBank/DDBJ whole genome shotgun (WGS) entry which is preliminary data.</text>
</comment>
<reference evidence="6 7" key="1">
    <citation type="journal article" date="2014" name="Nat. Genet.">
        <title>Genome sequence of the hot pepper provides insights into the evolution of pungency in Capsicum species.</title>
        <authorList>
            <person name="Kim S."/>
            <person name="Park M."/>
            <person name="Yeom S.I."/>
            <person name="Kim Y.M."/>
            <person name="Lee J.M."/>
            <person name="Lee H.A."/>
            <person name="Seo E."/>
            <person name="Choi J."/>
            <person name="Cheong K."/>
            <person name="Kim K.T."/>
            <person name="Jung K."/>
            <person name="Lee G.W."/>
            <person name="Oh S.K."/>
            <person name="Bae C."/>
            <person name="Kim S.B."/>
            <person name="Lee H.Y."/>
            <person name="Kim S.Y."/>
            <person name="Kim M.S."/>
            <person name="Kang B.C."/>
            <person name="Jo Y.D."/>
            <person name="Yang H.B."/>
            <person name="Jeong H.J."/>
            <person name="Kang W.H."/>
            <person name="Kwon J.K."/>
            <person name="Shin C."/>
            <person name="Lim J.Y."/>
            <person name="Park J.H."/>
            <person name="Huh J.H."/>
            <person name="Kim J.S."/>
            <person name="Kim B.D."/>
            <person name="Cohen O."/>
            <person name="Paran I."/>
            <person name="Suh M.C."/>
            <person name="Lee S.B."/>
            <person name="Kim Y.K."/>
            <person name="Shin Y."/>
            <person name="Noh S.J."/>
            <person name="Park J."/>
            <person name="Seo Y.S."/>
            <person name="Kwon S.Y."/>
            <person name="Kim H.A."/>
            <person name="Park J.M."/>
            <person name="Kim H.J."/>
            <person name="Choi S.B."/>
            <person name="Bosland P.W."/>
            <person name="Reeves G."/>
            <person name="Jo S.H."/>
            <person name="Lee B.W."/>
            <person name="Cho H.T."/>
            <person name="Choi H.S."/>
            <person name="Lee M.S."/>
            <person name="Yu Y."/>
            <person name="Do Choi Y."/>
            <person name="Park B.S."/>
            <person name="van Deynze A."/>
            <person name="Ashrafi H."/>
            <person name="Hill T."/>
            <person name="Kim W.T."/>
            <person name="Pai H.S."/>
            <person name="Ahn H.K."/>
            <person name="Yeam I."/>
            <person name="Giovannoni J.J."/>
            <person name="Rose J.K."/>
            <person name="Sorensen I."/>
            <person name="Lee S.J."/>
            <person name="Kim R.W."/>
            <person name="Choi I.Y."/>
            <person name="Choi B.S."/>
            <person name="Lim J.S."/>
            <person name="Lee Y.H."/>
            <person name="Choi D."/>
        </authorList>
    </citation>
    <scope>NUCLEOTIDE SEQUENCE [LARGE SCALE GENOMIC DNA]</scope>
    <source>
        <strain evidence="7">cv. CM334</strain>
    </source>
</reference>
<feature type="domain" description="NB-ARC" evidence="4">
    <location>
        <begin position="115"/>
        <end position="216"/>
    </location>
</feature>
<dbReference type="InterPro" id="IPR027417">
    <property type="entry name" value="P-loop_NTPase"/>
</dbReference>
<dbReference type="InterPro" id="IPR058922">
    <property type="entry name" value="WHD_DRP"/>
</dbReference>
<sequence>MKENNESVKSILSALNELIYETDNVITDCQIREDYLRMKGNPSFIFPSPREISYRYNTGSKLTELNKKIVKMHQMLRTFVGPITEQSRSDHSSNGPTRWSSDIIDESKILGLYKDKRKIKEWIPSHSKSLHRVGIVGMGGLGKTTIVQKIYNDVQVKMSFEKKVWVSISQTYDEIDIMKRILRQLRADDSGTDKGDLLNRIHEALSHKSYLVVMDDEDVVKRMGARKLRIRRPGLLDDEESWLLFCKFAFITTRGKCNAQLEKVGKEIVRKCHGIPLAIKTTGNHEIEAEQLVRWWVGEGLAYGDDTETATNVAYNYLSELVSRCLVKAIQRRNFDGKVYSCKMYDMVRDMKILVTEDEKFCSFKRGRPIATSNSRHLGVNKDTAFQPLARNSKLRVLFLTTTKSIGFNRKIALAEIKTLRVLDLSCVKLDNICLHNLWLWITSLKRLAYLNLRDVANLEEIPNSMRNLWGIQILVLRECKELKRLPTSITTLPRLAILDVRAKEAWDKLKEEFEGNNRVKSVKVLALKREFELLKMKASNSVKEYSSKLIDIVNQIRTLGENFLDQKVVEKIVVSLLDYSFNS</sequence>
<dbReference type="Gene3D" id="3.40.50.300">
    <property type="entry name" value="P-loop containing nucleotide triphosphate hydrolases"/>
    <property type="match status" value="1"/>
</dbReference>
<organism evidence="6 7">
    <name type="scientific">Capsicum annuum</name>
    <name type="common">Capsicum pepper</name>
    <dbReference type="NCBI Taxonomy" id="4072"/>
    <lineage>
        <taxon>Eukaryota</taxon>
        <taxon>Viridiplantae</taxon>
        <taxon>Streptophyta</taxon>
        <taxon>Embryophyta</taxon>
        <taxon>Tracheophyta</taxon>
        <taxon>Spermatophyta</taxon>
        <taxon>Magnoliopsida</taxon>
        <taxon>eudicotyledons</taxon>
        <taxon>Gunneridae</taxon>
        <taxon>Pentapetalae</taxon>
        <taxon>asterids</taxon>
        <taxon>lamiids</taxon>
        <taxon>Solanales</taxon>
        <taxon>Solanaceae</taxon>
        <taxon>Solanoideae</taxon>
        <taxon>Capsiceae</taxon>
        <taxon>Capsicum</taxon>
    </lineage>
</organism>
<dbReference type="PANTHER" id="PTHR36766">
    <property type="entry name" value="PLANT BROAD-SPECTRUM MILDEW RESISTANCE PROTEIN RPW8"/>
    <property type="match status" value="1"/>
</dbReference>
<proteinExistence type="predicted"/>
<evidence type="ECO:0000313" key="6">
    <source>
        <dbReference type="EMBL" id="PHT76523.1"/>
    </source>
</evidence>
<keyword evidence="2" id="KW-0611">Plant defense</keyword>